<name>A0A6A6Y8H3_9PEZI</name>
<dbReference type="Gene3D" id="3.40.50.360">
    <property type="match status" value="1"/>
</dbReference>
<evidence type="ECO:0000259" key="1">
    <source>
        <dbReference type="Pfam" id="PF03358"/>
    </source>
</evidence>
<evidence type="ECO:0000313" key="4">
    <source>
        <dbReference type="RefSeq" id="XP_033571873.1"/>
    </source>
</evidence>
<sequence>MAAKIAIINTSTRPIRVGPSVTAFVKEILEKADPSADITTVDVADFNLPVFDEPAAPAMIPAMAQHTKEHSKAWSAEIAKYDAYILVANEYNFGMSGATKNAIDFLYNEWIGKPIYIVTYGIMGATNASEQLKAVLTGMKLKVVETRPNLAFHGLQAGPDMYAAMSKGELGEGSKKDWETDKKEELIKGFTELKELLASPPKAEAVA</sequence>
<dbReference type="EMBL" id="MU003711">
    <property type="protein sequence ID" value="KAF2804909.1"/>
    <property type="molecule type" value="Genomic_DNA"/>
</dbReference>
<dbReference type="AlphaFoldDB" id="A0A6A6Y8H3"/>
<dbReference type="GeneID" id="54459104"/>
<feature type="domain" description="NADPH-dependent FMN reductase-like" evidence="1">
    <location>
        <begin position="4"/>
        <end position="146"/>
    </location>
</feature>
<reference evidence="2 4" key="1">
    <citation type="journal article" date="2020" name="Stud. Mycol.">
        <title>101 Dothideomycetes genomes: a test case for predicting lifestyles and emergence of pathogens.</title>
        <authorList>
            <person name="Haridas S."/>
            <person name="Albert R."/>
            <person name="Binder M."/>
            <person name="Bloem J."/>
            <person name="Labutti K."/>
            <person name="Salamov A."/>
            <person name="Andreopoulos B."/>
            <person name="Baker S."/>
            <person name="Barry K."/>
            <person name="Bills G."/>
            <person name="Bluhm B."/>
            <person name="Cannon C."/>
            <person name="Castanera R."/>
            <person name="Culley D."/>
            <person name="Daum C."/>
            <person name="Ezra D."/>
            <person name="Gonzalez J."/>
            <person name="Henrissat B."/>
            <person name="Kuo A."/>
            <person name="Liang C."/>
            <person name="Lipzen A."/>
            <person name="Lutzoni F."/>
            <person name="Magnuson J."/>
            <person name="Mondo S."/>
            <person name="Nolan M."/>
            <person name="Ohm R."/>
            <person name="Pangilinan J."/>
            <person name="Park H.-J."/>
            <person name="Ramirez L."/>
            <person name="Alfaro M."/>
            <person name="Sun H."/>
            <person name="Tritt A."/>
            <person name="Yoshinaga Y."/>
            <person name="Zwiers L.-H."/>
            <person name="Turgeon B."/>
            <person name="Goodwin S."/>
            <person name="Spatafora J."/>
            <person name="Crous P."/>
            <person name="Grigoriev I."/>
        </authorList>
    </citation>
    <scope>NUCLEOTIDE SEQUENCE</scope>
    <source>
        <strain evidence="2 4">CBS 304.34</strain>
    </source>
</reference>
<dbReference type="GO" id="GO:0016491">
    <property type="term" value="F:oxidoreductase activity"/>
    <property type="evidence" value="ECO:0007669"/>
    <property type="project" value="InterPro"/>
</dbReference>
<accession>A0A6A6Y8H3</accession>
<dbReference type="Pfam" id="PF03358">
    <property type="entry name" value="FMN_red"/>
    <property type="match status" value="1"/>
</dbReference>
<keyword evidence="3" id="KW-1185">Reference proteome</keyword>
<dbReference type="GO" id="GO:0010181">
    <property type="term" value="F:FMN binding"/>
    <property type="evidence" value="ECO:0007669"/>
    <property type="project" value="TreeGrafter"/>
</dbReference>
<organism evidence="2">
    <name type="scientific">Mytilinidion resinicola</name>
    <dbReference type="NCBI Taxonomy" id="574789"/>
    <lineage>
        <taxon>Eukaryota</taxon>
        <taxon>Fungi</taxon>
        <taxon>Dikarya</taxon>
        <taxon>Ascomycota</taxon>
        <taxon>Pezizomycotina</taxon>
        <taxon>Dothideomycetes</taxon>
        <taxon>Pleosporomycetidae</taxon>
        <taxon>Mytilinidiales</taxon>
        <taxon>Mytilinidiaceae</taxon>
        <taxon>Mytilinidion</taxon>
    </lineage>
</organism>
<evidence type="ECO:0000313" key="3">
    <source>
        <dbReference type="Proteomes" id="UP000504636"/>
    </source>
</evidence>
<dbReference type="GO" id="GO:0005829">
    <property type="term" value="C:cytosol"/>
    <property type="evidence" value="ECO:0007669"/>
    <property type="project" value="TreeGrafter"/>
</dbReference>
<reference evidence="4" key="3">
    <citation type="submission" date="2025-04" db="UniProtKB">
        <authorList>
            <consortium name="RefSeq"/>
        </authorList>
    </citation>
    <scope>IDENTIFICATION</scope>
    <source>
        <strain evidence="4">CBS 304.34</strain>
    </source>
</reference>
<dbReference type="InterPro" id="IPR005025">
    <property type="entry name" value="FMN_Rdtase-like_dom"/>
</dbReference>
<proteinExistence type="predicted"/>
<dbReference type="PANTHER" id="PTHR30543">
    <property type="entry name" value="CHROMATE REDUCTASE"/>
    <property type="match status" value="1"/>
</dbReference>
<dbReference type="Proteomes" id="UP000504636">
    <property type="component" value="Unplaced"/>
</dbReference>
<dbReference type="InterPro" id="IPR029039">
    <property type="entry name" value="Flavoprotein-like_sf"/>
</dbReference>
<dbReference type="PANTHER" id="PTHR30543:SF21">
    <property type="entry name" value="NAD(P)H-DEPENDENT FMN REDUCTASE LOT6"/>
    <property type="match status" value="1"/>
</dbReference>
<gene>
    <name evidence="2 4" type="ORF">BDZ99DRAFT_451422</name>
</gene>
<evidence type="ECO:0000313" key="2">
    <source>
        <dbReference type="EMBL" id="KAF2804909.1"/>
    </source>
</evidence>
<dbReference type="SUPFAM" id="SSF52218">
    <property type="entry name" value="Flavoproteins"/>
    <property type="match status" value="1"/>
</dbReference>
<dbReference type="RefSeq" id="XP_033571873.1">
    <property type="nucleotide sequence ID" value="XM_033718211.1"/>
</dbReference>
<dbReference type="OrthoDB" id="68575at2759"/>
<reference evidence="4" key="2">
    <citation type="submission" date="2020-04" db="EMBL/GenBank/DDBJ databases">
        <authorList>
            <consortium name="NCBI Genome Project"/>
        </authorList>
    </citation>
    <scope>NUCLEOTIDE SEQUENCE</scope>
    <source>
        <strain evidence="4">CBS 304.34</strain>
    </source>
</reference>
<dbReference type="InterPro" id="IPR050712">
    <property type="entry name" value="NAD(P)H-dep_reductase"/>
</dbReference>
<protein>
    <submittedName>
        <fullName evidence="2 4">NADPH-dependent FMN reductase</fullName>
    </submittedName>
</protein>